<gene>
    <name evidence="3" type="ORF">THMIRHAT_22350</name>
</gene>
<dbReference type="KEGG" id="tzo:THMIRHAT_22350"/>
<dbReference type="SUPFAM" id="SSF53448">
    <property type="entry name" value="Nucleotide-diphospho-sugar transferases"/>
    <property type="match status" value="1"/>
</dbReference>
<dbReference type="RefSeq" id="WP_173292202.1">
    <property type="nucleotide sequence ID" value="NZ_AP021888.1"/>
</dbReference>
<dbReference type="EMBL" id="AP021888">
    <property type="protein sequence ID" value="BBP44489.1"/>
    <property type="molecule type" value="Genomic_DNA"/>
</dbReference>
<dbReference type="GO" id="GO:0016740">
    <property type="term" value="F:transferase activity"/>
    <property type="evidence" value="ECO:0007669"/>
    <property type="project" value="UniProtKB-KW"/>
</dbReference>
<evidence type="ECO:0000313" key="4">
    <source>
        <dbReference type="Proteomes" id="UP000501466"/>
    </source>
</evidence>
<dbReference type="InterPro" id="IPR029044">
    <property type="entry name" value="Nucleotide-diphossugar_trans"/>
</dbReference>
<keyword evidence="3" id="KW-0808">Transferase</keyword>
<dbReference type="InterPro" id="IPR001173">
    <property type="entry name" value="Glyco_trans_2-like"/>
</dbReference>
<sequence length="299" mass="35338">MKKISVVILTFNEEQHIERCLNSLKEVVEQVFIVDSFSTDKTVELAEALGAKVYQNKWVNYANQFEWGLDNCPIVTEWVMRMDDDEYLEPELSNEINDSLNTLDDEITGIYLKRKVFCKGKWIKYGGFYPHILLRIWRNGIGRIEQRWMDENIVLSKGQIVQFKNDLVDDNLNDITWWVNNHNAYETREMLDLMNIKYGLFESDDALLETNVPQAKKKRLLKGKVYSKIPTGLRAFLYFVYRYVFKLGFLDGSKVFVFHFMQSCWYRLLVDVKVDEFGLQVKSKGIDKTLDMYHVLRTQ</sequence>
<evidence type="ECO:0000259" key="2">
    <source>
        <dbReference type="Pfam" id="PF00535"/>
    </source>
</evidence>
<dbReference type="Gene3D" id="3.90.550.10">
    <property type="entry name" value="Spore Coat Polysaccharide Biosynthesis Protein SpsA, Chain A"/>
    <property type="match status" value="1"/>
</dbReference>
<name>A0A6F8PQU9_9GAMM</name>
<dbReference type="Pfam" id="PF00535">
    <property type="entry name" value="Glycos_transf_2"/>
    <property type="match status" value="1"/>
</dbReference>
<dbReference type="Proteomes" id="UP000501466">
    <property type="component" value="Chromosome"/>
</dbReference>
<dbReference type="CDD" id="cd02511">
    <property type="entry name" value="Beta4Glucosyltransferase"/>
    <property type="match status" value="1"/>
</dbReference>
<dbReference type="PANTHER" id="PTHR43630:SF2">
    <property type="entry name" value="GLYCOSYLTRANSFERASE"/>
    <property type="match status" value="1"/>
</dbReference>
<dbReference type="PANTHER" id="PTHR43630">
    <property type="entry name" value="POLY-BETA-1,6-N-ACETYL-D-GLUCOSAMINE SYNTHASE"/>
    <property type="match status" value="1"/>
</dbReference>
<comment type="similarity">
    <text evidence="1">Belongs to the glycosyltransferase 2 family. WaaE/KdtX subfamily.</text>
</comment>
<dbReference type="AlphaFoldDB" id="A0A6F8PQU9"/>
<keyword evidence="4" id="KW-1185">Reference proteome</keyword>
<proteinExistence type="inferred from homology"/>
<evidence type="ECO:0000313" key="3">
    <source>
        <dbReference type="EMBL" id="BBP44489.1"/>
    </source>
</evidence>
<reference evidence="4" key="1">
    <citation type="submission" date="2019-11" db="EMBL/GenBank/DDBJ databases">
        <title>Isolation and characterization of two novel species in the genus Thiomicrorhabdus.</title>
        <authorList>
            <person name="Mochizuki J."/>
            <person name="Kojima H."/>
            <person name="Fukui M."/>
        </authorList>
    </citation>
    <scope>NUCLEOTIDE SEQUENCE [LARGE SCALE GENOMIC DNA]</scope>
    <source>
        <strain evidence="4">AkT22</strain>
    </source>
</reference>
<evidence type="ECO:0000256" key="1">
    <source>
        <dbReference type="ARBA" id="ARBA00038494"/>
    </source>
</evidence>
<feature type="domain" description="Glycosyltransferase 2-like" evidence="2">
    <location>
        <begin position="5"/>
        <end position="96"/>
    </location>
</feature>
<protein>
    <submittedName>
        <fullName evidence="3">Glycosyl transferase</fullName>
    </submittedName>
</protein>
<accession>A0A6F8PQU9</accession>
<organism evidence="3 4">
    <name type="scientific">Thiosulfativibrio zosterae</name>
    <dbReference type="NCBI Taxonomy" id="2675053"/>
    <lineage>
        <taxon>Bacteria</taxon>
        <taxon>Pseudomonadati</taxon>
        <taxon>Pseudomonadota</taxon>
        <taxon>Gammaproteobacteria</taxon>
        <taxon>Thiotrichales</taxon>
        <taxon>Piscirickettsiaceae</taxon>
        <taxon>Thiosulfativibrio</taxon>
    </lineage>
</organism>